<dbReference type="InterPro" id="IPR036872">
    <property type="entry name" value="CH_dom_sf"/>
</dbReference>
<keyword evidence="10" id="KW-0009">Actin-binding</keyword>
<comment type="similarity">
    <text evidence="3">Belongs to the nesprin family.</text>
</comment>
<evidence type="ECO:0000313" key="14">
    <source>
        <dbReference type="EMBL" id="CAF1259431.1"/>
    </source>
</evidence>
<dbReference type="PROSITE" id="PS50021">
    <property type="entry name" value="CH"/>
    <property type="match status" value="2"/>
</dbReference>
<evidence type="ECO:0000256" key="3">
    <source>
        <dbReference type="ARBA" id="ARBA00008619"/>
    </source>
</evidence>
<dbReference type="EMBL" id="CAJNOR010002182">
    <property type="protein sequence ID" value="CAF1259431.1"/>
    <property type="molecule type" value="Genomic_DNA"/>
</dbReference>
<dbReference type="GO" id="GO:0051015">
    <property type="term" value="F:actin filament binding"/>
    <property type="evidence" value="ECO:0007669"/>
    <property type="project" value="TreeGrafter"/>
</dbReference>
<dbReference type="PROSITE" id="PS00020">
    <property type="entry name" value="ACTININ_2"/>
    <property type="match status" value="1"/>
</dbReference>
<dbReference type="InterPro" id="IPR052403">
    <property type="entry name" value="LINC-complex_assoc"/>
</dbReference>
<dbReference type="FunFam" id="1.10.418.10:FF:000037">
    <property type="entry name" value="nesprin-1 isoform X1"/>
    <property type="match status" value="1"/>
</dbReference>
<comment type="caution">
    <text evidence="14">The sequence shown here is derived from an EMBL/GenBank/DDBJ whole genome shotgun (WGS) entry which is preliminary data.</text>
</comment>
<feature type="domain" description="Calponin-homology (CH)" evidence="13">
    <location>
        <begin position="50"/>
        <end position="155"/>
    </location>
</feature>
<proteinExistence type="inferred from homology"/>
<dbReference type="GO" id="GO:0007097">
    <property type="term" value="P:nuclear migration"/>
    <property type="evidence" value="ECO:0007669"/>
    <property type="project" value="TreeGrafter"/>
</dbReference>
<keyword evidence="5" id="KW-0812">Transmembrane</keyword>
<keyword evidence="9" id="KW-0472">Membrane</keyword>
<organism evidence="14 15">
    <name type="scientific">Adineta ricciae</name>
    <name type="common">Rotifer</name>
    <dbReference type="NCBI Taxonomy" id="249248"/>
    <lineage>
        <taxon>Eukaryota</taxon>
        <taxon>Metazoa</taxon>
        <taxon>Spiralia</taxon>
        <taxon>Gnathifera</taxon>
        <taxon>Rotifera</taxon>
        <taxon>Eurotatoria</taxon>
        <taxon>Bdelloidea</taxon>
        <taxon>Adinetida</taxon>
        <taxon>Adinetidae</taxon>
        <taxon>Adineta</taxon>
    </lineage>
</organism>
<feature type="non-terminal residue" evidence="14">
    <location>
        <position position="256"/>
    </location>
</feature>
<protein>
    <recommendedName>
        <fullName evidence="13">Calponin-homology (CH) domain-containing protein</fullName>
    </recommendedName>
</protein>
<keyword evidence="4" id="KW-0963">Cytoplasm</keyword>
<evidence type="ECO:0000256" key="8">
    <source>
        <dbReference type="ARBA" id="ARBA00023054"/>
    </source>
</evidence>
<dbReference type="PANTHER" id="PTHR47535:SF1">
    <property type="entry name" value="NESPRIN-1"/>
    <property type="match status" value="1"/>
</dbReference>
<dbReference type="PANTHER" id="PTHR47535">
    <property type="entry name" value="MUSCLE-SPECIFIC PROTEIN 300 KDA, ISOFORM G"/>
    <property type="match status" value="1"/>
</dbReference>
<evidence type="ECO:0000256" key="12">
    <source>
        <dbReference type="ARBA" id="ARBA00023242"/>
    </source>
</evidence>
<dbReference type="PROSITE" id="PS00019">
    <property type="entry name" value="ACTININ_1"/>
    <property type="match status" value="1"/>
</dbReference>
<name>A0A815AMH5_ADIRI</name>
<dbReference type="GO" id="GO:0034993">
    <property type="term" value="C:meiotic nuclear membrane microtubule tethering complex"/>
    <property type="evidence" value="ECO:0007669"/>
    <property type="project" value="TreeGrafter"/>
</dbReference>
<accession>A0A815AMH5</accession>
<dbReference type="Pfam" id="PF00307">
    <property type="entry name" value="CH"/>
    <property type="match status" value="2"/>
</dbReference>
<dbReference type="Proteomes" id="UP000663828">
    <property type="component" value="Unassembled WGS sequence"/>
</dbReference>
<sequence>MTSPTRSAFSPTTSRLTNFVPDLAMLTSRSLPNGHGLETSIHSLQNEQERVQKKTFTKWINIYLSLHEPPYFIKDLYEDIKDGTKLIALLEVLSGQTLPMERGRKRAHFMSNVSNALQFLELRKIKLVNIRPLDIVDGNPTIVLGLIWTLILYFQIQETYVIDDDSKDARIKAKDNLLEWVRKKISDFSSSSELLRKIDGLDIRDFTTSWRDGLAFNVLIHAIRPDLIDVHRVKRMDVRERLENAFDVAEQHLGVP</sequence>
<keyword evidence="12" id="KW-0539">Nucleus</keyword>
<keyword evidence="6" id="KW-0677">Repeat</keyword>
<evidence type="ECO:0000256" key="6">
    <source>
        <dbReference type="ARBA" id="ARBA00022737"/>
    </source>
</evidence>
<keyword evidence="15" id="KW-1185">Reference proteome</keyword>
<evidence type="ECO:0000256" key="9">
    <source>
        <dbReference type="ARBA" id="ARBA00023136"/>
    </source>
</evidence>
<gene>
    <name evidence="14" type="ORF">XAT740_LOCUS26695</name>
</gene>
<feature type="domain" description="Calponin-homology (CH)" evidence="13">
    <location>
        <begin position="171"/>
        <end position="256"/>
    </location>
</feature>
<evidence type="ECO:0000259" key="13">
    <source>
        <dbReference type="PROSITE" id="PS50021"/>
    </source>
</evidence>
<dbReference type="AlphaFoldDB" id="A0A815AMH5"/>
<dbReference type="InterPro" id="IPR001715">
    <property type="entry name" value="CH_dom"/>
</dbReference>
<reference evidence="14" key="1">
    <citation type="submission" date="2021-02" db="EMBL/GenBank/DDBJ databases">
        <authorList>
            <person name="Nowell W R."/>
        </authorList>
    </citation>
    <scope>NUCLEOTIDE SEQUENCE</scope>
</reference>
<evidence type="ECO:0000256" key="4">
    <source>
        <dbReference type="ARBA" id="ARBA00022490"/>
    </source>
</evidence>
<evidence type="ECO:0000256" key="10">
    <source>
        <dbReference type="ARBA" id="ARBA00023203"/>
    </source>
</evidence>
<comment type="subcellular location">
    <subcellularLocation>
        <location evidence="2">Cytoplasm</location>
        <location evidence="2">Cytoskeleton</location>
    </subcellularLocation>
    <subcellularLocation>
        <location evidence="1">Nucleus membrane</location>
    </subcellularLocation>
</comment>
<evidence type="ECO:0000313" key="15">
    <source>
        <dbReference type="Proteomes" id="UP000663828"/>
    </source>
</evidence>
<dbReference type="GO" id="GO:0005640">
    <property type="term" value="C:nuclear outer membrane"/>
    <property type="evidence" value="ECO:0007669"/>
    <property type="project" value="TreeGrafter"/>
</dbReference>
<evidence type="ECO:0000256" key="11">
    <source>
        <dbReference type="ARBA" id="ARBA00023212"/>
    </source>
</evidence>
<dbReference type="InterPro" id="IPR001589">
    <property type="entry name" value="Actinin_actin-bd_CS"/>
</dbReference>
<dbReference type="Gene3D" id="1.10.418.10">
    <property type="entry name" value="Calponin-like domain"/>
    <property type="match status" value="2"/>
</dbReference>
<dbReference type="SUPFAM" id="SSF47576">
    <property type="entry name" value="Calponin-homology domain, CH-domain"/>
    <property type="match status" value="1"/>
</dbReference>
<dbReference type="SMART" id="SM00033">
    <property type="entry name" value="CH"/>
    <property type="match status" value="2"/>
</dbReference>
<keyword evidence="7" id="KW-1133">Transmembrane helix</keyword>
<keyword evidence="11" id="KW-0206">Cytoskeleton</keyword>
<evidence type="ECO:0000256" key="5">
    <source>
        <dbReference type="ARBA" id="ARBA00022692"/>
    </source>
</evidence>
<evidence type="ECO:0000256" key="2">
    <source>
        <dbReference type="ARBA" id="ARBA00004245"/>
    </source>
</evidence>
<evidence type="ECO:0000256" key="7">
    <source>
        <dbReference type="ARBA" id="ARBA00022989"/>
    </source>
</evidence>
<keyword evidence="8" id="KW-0175">Coiled coil</keyword>
<dbReference type="GO" id="GO:0005737">
    <property type="term" value="C:cytoplasm"/>
    <property type="evidence" value="ECO:0007669"/>
    <property type="project" value="TreeGrafter"/>
</dbReference>
<evidence type="ECO:0000256" key="1">
    <source>
        <dbReference type="ARBA" id="ARBA00004126"/>
    </source>
</evidence>
<dbReference type="GO" id="GO:0005856">
    <property type="term" value="C:cytoskeleton"/>
    <property type="evidence" value="ECO:0007669"/>
    <property type="project" value="UniProtKB-SubCell"/>
</dbReference>